<dbReference type="Proteomes" id="UP001642464">
    <property type="component" value="Unassembled WGS sequence"/>
</dbReference>
<dbReference type="InterPro" id="IPR013078">
    <property type="entry name" value="His_Pase_superF_clade-1"/>
</dbReference>
<dbReference type="PANTHER" id="PTHR10606">
    <property type="entry name" value="6-PHOSPHOFRUCTO-2-KINASE/FRUCTOSE-2,6-BISPHOSPHATASE"/>
    <property type="match status" value="1"/>
</dbReference>
<dbReference type="Gene3D" id="3.40.50.300">
    <property type="entry name" value="P-loop containing nucleotide triphosphate hydrolases"/>
    <property type="match status" value="1"/>
</dbReference>
<dbReference type="InterPro" id="IPR029033">
    <property type="entry name" value="His_PPase_superfam"/>
</dbReference>
<evidence type="ECO:0000259" key="3">
    <source>
        <dbReference type="Pfam" id="PF01591"/>
    </source>
</evidence>
<dbReference type="SUPFAM" id="SSF52540">
    <property type="entry name" value="P-loop containing nucleoside triphosphate hydrolases"/>
    <property type="match status" value="1"/>
</dbReference>
<keyword evidence="1" id="KW-0547">Nucleotide-binding</keyword>
<dbReference type="EMBL" id="CAXAMM010040285">
    <property type="protein sequence ID" value="CAK9092244.1"/>
    <property type="molecule type" value="Genomic_DNA"/>
</dbReference>
<dbReference type="PRINTS" id="PR00991">
    <property type="entry name" value="6PFRUCTKNASE"/>
</dbReference>
<dbReference type="SUPFAM" id="SSF53254">
    <property type="entry name" value="Phosphoglycerate mutase-like"/>
    <property type="match status" value="1"/>
</dbReference>
<organism evidence="4 5">
    <name type="scientific">Durusdinium trenchii</name>
    <dbReference type="NCBI Taxonomy" id="1381693"/>
    <lineage>
        <taxon>Eukaryota</taxon>
        <taxon>Sar</taxon>
        <taxon>Alveolata</taxon>
        <taxon>Dinophyceae</taxon>
        <taxon>Suessiales</taxon>
        <taxon>Symbiodiniaceae</taxon>
        <taxon>Durusdinium</taxon>
    </lineage>
</organism>
<dbReference type="InterPro" id="IPR013079">
    <property type="entry name" value="6Phosfructo_kin"/>
</dbReference>
<dbReference type="CDD" id="cd07067">
    <property type="entry name" value="HP_PGM_like"/>
    <property type="match status" value="1"/>
</dbReference>
<evidence type="ECO:0000256" key="2">
    <source>
        <dbReference type="ARBA" id="ARBA00022840"/>
    </source>
</evidence>
<name>A0ABP0QW38_9DINO</name>
<evidence type="ECO:0000313" key="5">
    <source>
        <dbReference type="Proteomes" id="UP001642464"/>
    </source>
</evidence>
<keyword evidence="2" id="KW-0067">ATP-binding</keyword>
<evidence type="ECO:0000256" key="1">
    <source>
        <dbReference type="ARBA" id="ARBA00022741"/>
    </source>
</evidence>
<gene>
    <name evidence="4" type="ORF">SCF082_LOCUS43414</name>
</gene>
<proteinExistence type="predicted"/>
<accession>A0ABP0QW38</accession>
<dbReference type="PANTHER" id="PTHR10606:SF44">
    <property type="entry name" value="6-PHOSPHOFRUCTO 2-KINASE_FRUCTOSE 2,6-BISPHOSPHATASE LONG FORM"/>
    <property type="match status" value="1"/>
</dbReference>
<dbReference type="InterPro" id="IPR003094">
    <property type="entry name" value="6Pfruct_kin"/>
</dbReference>
<keyword evidence="5" id="KW-1185">Reference proteome</keyword>
<comment type="caution">
    <text evidence="4">The sequence shown here is derived from an EMBL/GenBank/DDBJ whole genome shotgun (WGS) entry which is preliminary data.</text>
</comment>
<feature type="domain" description="6-phosphofructo-2-kinase" evidence="3">
    <location>
        <begin position="274"/>
        <end position="402"/>
    </location>
</feature>
<dbReference type="Pfam" id="PF00300">
    <property type="entry name" value="His_Phos_1"/>
    <property type="match status" value="1"/>
</dbReference>
<dbReference type="Pfam" id="PF01591">
    <property type="entry name" value="6PF2K"/>
    <property type="match status" value="2"/>
</dbReference>
<dbReference type="Gene3D" id="3.40.50.1240">
    <property type="entry name" value="Phosphoglycerate mutase-like"/>
    <property type="match status" value="1"/>
</dbReference>
<feature type="domain" description="6-phosphofructo-2-kinase" evidence="3">
    <location>
        <begin position="169"/>
        <end position="253"/>
    </location>
</feature>
<protein>
    <submittedName>
        <fullName evidence="4">6-P2ase (AtF2KP (PFK/FBPase</fullName>
    </submittedName>
</protein>
<evidence type="ECO:0000313" key="4">
    <source>
        <dbReference type="EMBL" id="CAK9092244.1"/>
    </source>
</evidence>
<dbReference type="InterPro" id="IPR027417">
    <property type="entry name" value="P-loop_NTPase"/>
</dbReference>
<sequence>MILEADQEVYCDRQREGRSESLKPGSVQYLAVNLVLPAQLQPMELLRLVRFAVKALKVSGQLFLLSCWGGNGPLRPLLSLPELCLEVCLWPPQEDSGLWTYVLIVLFWISHGESVWNELSKRELSEEPRGSVKRHRTPRCPVMTPSTVTADNPYPQVWGPPATLATRSDNLVCAMVGLPARGKTYIARKLSQYISFFYGSPCKVFNVGEYVLRLVDGKFQRANFFDENNLEAKALRRKASENAVQDLCEWMSGRKATKRKYPSETDGDKCEGSSYISGEFGAVAIYDASNATQDRRSWLLERLKPLGAKVVFLEVICSEDDLLAENMASTHRCLQVQEVLSAEEAAADFRERIGYYQQVYEPLSEKEASWIKFVDGGKEISLHNLRGFLASRFAQFLLNLHGQRRPIFFSRHGQSEYNQLGKIGGDSVLTAHGEEYATALAEWVDKEVKLDSEGKPRPARLWTSSLKRTRLTARHIRHDSICLPNGTEWVQMRPKMHRNLDEIYAGLCDGMTYEEIERQYPEEAAARKGDKFEYRYPRGESYTDLISRLEPMAHELERTQETLLVVAHQAILRVLYTYFMGKPREACPDVSIPLNTVIKLTPTVEGCLEERFTLLPNLQGKEKDPASH</sequence>
<dbReference type="SMART" id="SM00855">
    <property type="entry name" value="PGAM"/>
    <property type="match status" value="1"/>
</dbReference>
<reference evidence="4 5" key="1">
    <citation type="submission" date="2024-02" db="EMBL/GenBank/DDBJ databases">
        <authorList>
            <person name="Chen Y."/>
            <person name="Shah S."/>
            <person name="Dougan E. K."/>
            <person name="Thang M."/>
            <person name="Chan C."/>
        </authorList>
    </citation>
    <scope>NUCLEOTIDE SEQUENCE [LARGE SCALE GENOMIC DNA]</scope>
</reference>